<dbReference type="PRINTS" id="PR00420">
    <property type="entry name" value="RNGMNOXGNASE"/>
</dbReference>
<keyword evidence="2" id="KW-0274">FAD</keyword>
<dbReference type="GO" id="GO:0071949">
    <property type="term" value="F:FAD binding"/>
    <property type="evidence" value="ECO:0007669"/>
    <property type="project" value="InterPro"/>
</dbReference>
<evidence type="ECO:0000256" key="1">
    <source>
        <dbReference type="ARBA" id="ARBA00022630"/>
    </source>
</evidence>
<protein>
    <submittedName>
        <fullName evidence="4">p-hydroxybenzoate hydroxylase</fullName>
        <ecNumber evidence="4">1.14.13.2</ecNumber>
    </submittedName>
</protein>
<comment type="caution">
    <text evidence="4">The sequence shown here is derived from an EMBL/GenBank/DDBJ whole genome shotgun (WGS) entry which is preliminary data.</text>
</comment>
<dbReference type="STRING" id="696762.PFRI_10510"/>
<reference evidence="4 5" key="1">
    <citation type="submission" date="2016-10" db="EMBL/GenBank/DDBJ databases">
        <title>Genome sequence of Planktotalea frisia SH6-1.</title>
        <authorList>
            <person name="Poehlein A."/>
            <person name="Bakenhus I."/>
            <person name="Voget S."/>
            <person name="Brinkhoff T."/>
            <person name="Simon M."/>
        </authorList>
    </citation>
    <scope>NUCLEOTIDE SEQUENCE [LARGE SCALE GENOMIC DNA]</scope>
    <source>
        <strain evidence="4 5">SH6-1</strain>
    </source>
</reference>
<proteinExistence type="predicted"/>
<dbReference type="GO" id="GO:0018659">
    <property type="term" value="F:4-hydroxybenzoate 3-monooxygenase activity"/>
    <property type="evidence" value="ECO:0007669"/>
    <property type="project" value="UniProtKB-EC"/>
</dbReference>
<dbReference type="Pfam" id="PF01494">
    <property type="entry name" value="FAD_binding_3"/>
    <property type="match status" value="1"/>
</dbReference>
<keyword evidence="4" id="KW-0560">Oxidoreductase</keyword>
<dbReference type="InterPro" id="IPR050641">
    <property type="entry name" value="RIFMO-like"/>
</dbReference>
<dbReference type="InterPro" id="IPR002938">
    <property type="entry name" value="FAD-bd"/>
</dbReference>
<name>A0A1L9NZT6_9RHOB</name>
<dbReference type="InterPro" id="IPR036188">
    <property type="entry name" value="FAD/NAD-bd_sf"/>
</dbReference>
<dbReference type="SUPFAM" id="SSF51905">
    <property type="entry name" value="FAD/NAD(P)-binding domain"/>
    <property type="match status" value="1"/>
</dbReference>
<dbReference type="Proteomes" id="UP000184514">
    <property type="component" value="Unassembled WGS sequence"/>
</dbReference>
<dbReference type="SUPFAM" id="SSF54373">
    <property type="entry name" value="FAD-linked reductases, C-terminal domain"/>
    <property type="match status" value="1"/>
</dbReference>
<keyword evidence="5" id="KW-1185">Reference proteome</keyword>
<dbReference type="EMBL" id="MLCB01000090">
    <property type="protein sequence ID" value="OJI94751.1"/>
    <property type="molecule type" value="Genomic_DNA"/>
</dbReference>
<evidence type="ECO:0000313" key="5">
    <source>
        <dbReference type="Proteomes" id="UP000184514"/>
    </source>
</evidence>
<dbReference type="PANTHER" id="PTHR43004">
    <property type="entry name" value="TRK SYSTEM POTASSIUM UPTAKE PROTEIN"/>
    <property type="match status" value="1"/>
</dbReference>
<sequence>MKTQVCVIGGGPAGLMLSHMLHQNGIDTVVLERQSKDKDYVLSRIRAGVLEHDAAQLLRDYGLGARMDKMGKVKDGTQILWRDKESHLIDVKKWTGKHMVAWGQTYITEDLYAARERDGGAVICEAKNVALHEVDSEAPFVTYQKDGRTERIDARYIAGCDGYHGPSRQAIPQHLRRSYERVYPFGWLGIMVEKPPLENFIYAYHSDGMAMAAQRNPQLSRYYAQAPVSDKIEDWSDDRF</sequence>
<organism evidence="4 5">
    <name type="scientific">Planktotalea frisia</name>
    <dbReference type="NCBI Taxonomy" id="696762"/>
    <lineage>
        <taxon>Bacteria</taxon>
        <taxon>Pseudomonadati</taxon>
        <taxon>Pseudomonadota</taxon>
        <taxon>Alphaproteobacteria</taxon>
        <taxon>Rhodobacterales</taxon>
        <taxon>Paracoccaceae</taxon>
        <taxon>Planktotalea</taxon>
    </lineage>
</organism>
<keyword evidence="1" id="KW-0285">Flavoprotein</keyword>
<dbReference type="PANTHER" id="PTHR43004:SF3">
    <property type="entry name" value="P-HYDROXYBENZOATE HYDROXYLASE"/>
    <property type="match status" value="1"/>
</dbReference>
<evidence type="ECO:0000259" key="3">
    <source>
        <dbReference type="Pfam" id="PF01494"/>
    </source>
</evidence>
<gene>
    <name evidence="4" type="primary">pobA_1</name>
    <name evidence="4" type="ORF">PFRI_10510</name>
</gene>
<evidence type="ECO:0000313" key="4">
    <source>
        <dbReference type="EMBL" id="OJI94751.1"/>
    </source>
</evidence>
<feature type="domain" description="FAD-binding" evidence="3">
    <location>
        <begin position="2"/>
        <end position="239"/>
    </location>
</feature>
<dbReference type="AlphaFoldDB" id="A0A1L9NZT6"/>
<accession>A0A1L9NZT6</accession>
<dbReference type="EC" id="1.14.13.2" evidence="4"/>
<dbReference type="Gene3D" id="3.30.9.10">
    <property type="entry name" value="D-Amino Acid Oxidase, subunit A, domain 2"/>
    <property type="match status" value="1"/>
</dbReference>
<dbReference type="Gene3D" id="3.50.50.60">
    <property type="entry name" value="FAD/NAD(P)-binding domain"/>
    <property type="match status" value="1"/>
</dbReference>
<evidence type="ECO:0000256" key="2">
    <source>
        <dbReference type="ARBA" id="ARBA00022827"/>
    </source>
</evidence>